<dbReference type="AlphaFoldDB" id="A0A2P5ER42"/>
<name>A0A2P5ER42_TREOI</name>
<dbReference type="OrthoDB" id="1136566at2759"/>
<dbReference type="Gene3D" id="1.20.1280.50">
    <property type="match status" value="1"/>
</dbReference>
<dbReference type="Pfam" id="PF12937">
    <property type="entry name" value="F-box-like"/>
    <property type="match status" value="1"/>
</dbReference>
<dbReference type="SMART" id="SM00256">
    <property type="entry name" value="FBOX"/>
    <property type="match status" value="1"/>
</dbReference>
<dbReference type="InterPro" id="IPR036047">
    <property type="entry name" value="F-box-like_dom_sf"/>
</dbReference>
<sequence>MGAITSDPPPSLPCVPPRRSKRIKLMMWKKLRDSESIDDKGPVASSAISSFSDDLLLEMFLRLPDRPSLARCSIVCKRWFSLISSTQFILSFNQFRGNRKPFSSITPFDIFFNYDQYYPNFHKLTCSKQVRDKSKHITGITTSNLDFLPYTNMVVRASFDGFLLVSHQGCYYICNPFTRQWLALPEIPSPIASPLDPGAYGFLCEPSEQVAGESTTIIMDRNNKDISQYRYRVLLIYKCEFYRDGRVDFRAAIFCSETGNWLNTWTPLLLGAKFKRFEPLPPDVYVSELQDIVACKGVLYCLRAYTKIKGIIAYEPFAFDPFGYEKRMMIWTKCHFIPMPLGFSCKRRPPRSKGRELLGVVQGQLRLLQLQEIKREAYFDLKVWELIDYAEDTRSWLLVHEVKLKGADEIFELAFHSNNGNMIFMVCDHKIYLYDIEKEEYEKICEFPYKVHSLFTIKGLEIAGLPKYT</sequence>
<accession>A0A2P5ER42</accession>
<protein>
    <submittedName>
        <fullName evidence="2">F-box domain containing protein</fullName>
    </submittedName>
</protein>
<gene>
    <name evidence="2" type="ORF">TorRG33x02_161940</name>
</gene>
<dbReference type="PANTHER" id="PTHR35546">
    <property type="entry name" value="F-BOX PROTEIN INTERACTION DOMAIN PROTEIN-RELATED"/>
    <property type="match status" value="1"/>
</dbReference>
<organism evidence="2 3">
    <name type="scientific">Trema orientale</name>
    <name type="common">Charcoal tree</name>
    <name type="synonym">Celtis orientalis</name>
    <dbReference type="NCBI Taxonomy" id="63057"/>
    <lineage>
        <taxon>Eukaryota</taxon>
        <taxon>Viridiplantae</taxon>
        <taxon>Streptophyta</taxon>
        <taxon>Embryophyta</taxon>
        <taxon>Tracheophyta</taxon>
        <taxon>Spermatophyta</taxon>
        <taxon>Magnoliopsida</taxon>
        <taxon>eudicotyledons</taxon>
        <taxon>Gunneridae</taxon>
        <taxon>Pentapetalae</taxon>
        <taxon>rosids</taxon>
        <taxon>fabids</taxon>
        <taxon>Rosales</taxon>
        <taxon>Cannabaceae</taxon>
        <taxon>Trema</taxon>
    </lineage>
</organism>
<dbReference type="InParanoid" id="A0A2P5ER42"/>
<dbReference type="InterPro" id="IPR001810">
    <property type="entry name" value="F-box_dom"/>
</dbReference>
<evidence type="ECO:0000313" key="2">
    <source>
        <dbReference type="EMBL" id="PON87992.1"/>
    </source>
</evidence>
<evidence type="ECO:0000313" key="3">
    <source>
        <dbReference type="Proteomes" id="UP000237000"/>
    </source>
</evidence>
<comment type="caution">
    <text evidence="2">The sequence shown here is derived from an EMBL/GenBank/DDBJ whole genome shotgun (WGS) entry which is preliminary data.</text>
</comment>
<dbReference type="SUPFAM" id="SSF81383">
    <property type="entry name" value="F-box domain"/>
    <property type="match status" value="1"/>
</dbReference>
<dbReference type="InterPro" id="IPR056592">
    <property type="entry name" value="Beta-prop_At3g26010-like"/>
</dbReference>
<reference evidence="3" key="1">
    <citation type="submission" date="2016-06" db="EMBL/GenBank/DDBJ databases">
        <title>Parallel loss of symbiosis genes in relatives of nitrogen-fixing non-legume Parasponia.</title>
        <authorList>
            <person name="Van Velzen R."/>
            <person name="Holmer R."/>
            <person name="Bu F."/>
            <person name="Rutten L."/>
            <person name="Van Zeijl A."/>
            <person name="Liu W."/>
            <person name="Santuari L."/>
            <person name="Cao Q."/>
            <person name="Sharma T."/>
            <person name="Shen D."/>
            <person name="Roswanjaya Y."/>
            <person name="Wardhani T."/>
            <person name="Kalhor M.S."/>
            <person name="Jansen J."/>
            <person name="Van den Hoogen J."/>
            <person name="Gungor B."/>
            <person name="Hartog M."/>
            <person name="Hontelez J."/>
            <person name="Verver J."/>
            <person name="Yang W.-C."/>
            <person name="Schijlen E."/>
            <person name="Repin R."/>
            <person name="Schilthuizen M."/>
            <person name="Schranz E."/>
            <person name="Heidstra R."/>
            <person name="Miyata K."/>
            <person name="Fedorova E."/>
            <person name="Kohlen W."/>
            <person name="Bisseling T."/>
            <person name="Smit S."/>
            <person name="Geurts R."/>
        </authorList>
    </citation>
    <scope>NUCLEOTIDE SEQUENCE [LARGE SCALE GENOMIC DNA]</scope>
    <source>
        <strain evidence="3">cv. RG33-2</strain>
    </source>
</reference>
<dbReference type="Proteomes" id="UP000237000">
    <property type="component" value="Unassembled WGS sequence"/>
</dbReference>
<dbReference type="PANTHER" id="PTHR35546:SF25">
    <property type="entry name" value="F-BOX DOMAIN-CONTAINING PROTEIN"/>
    <property type="match status" value="1"/>
</dbReference>
<keyword evidence="3" id="KW-1185">Reference proteome</keyword>
<dbReference type="EMBL" id="JXTC01000110">
    <property type="protein sequence ID" value="PON87992.1"/>
    <property type="molecule type" value="Genomic_DNA"/>
</dbReference>
<dbReference type="InterPro" id="IPR055290">
    <property type="entry name" value="At3g26010-like"/>
</dbReference>
<dbReference type="STRING" id="63057.A0A2P5ER42"/>
<feature type="domain" description="F-box" evidence="1">
    <location>
        <begin position="51"/>
        <end position="92"/>
    </location>
</feature>
<dbReference type="Pfam" id="PF24750">
    <property type="entry name" value="b-prop_At3g26010-like"/>
    <property type="match status" value="1"/>
</dbReference>
<evidence type="ECO:0000259" key="1">
    <source>
        <dbReference type="SMART" id="SM00256"/>
    </source>
</evidence>
<dbReference type="CDD" id="cd22159">
    <property type="entry name" value="F-box_AtTIR1-like"/>
    <property type="match status" value="1"/>
</dbReference>
<dbReference type="FunCoup" id="A0A2P5ER42">
    <property type="interactions" value="213"/>
</dbReference>
<proteinExistence type="predicted"/>